<dbReference type="GO" id="GO:0006457">
    <property type="term" value="P:protein folding"/>
    <property type="evidence" value="ECO:0007669"/>
    <property type="project" value="UniProtKB-UniRule"/>
</dbReference>
<comment type="caution">
    <text evidence="6">The sequence shown here is derived from an EMBL/GenBank/DDBJ whole genome shotgun (WGS) entry which is preliminary data.</text>
</comment>
<dbReference type="PROSITE" id="PS50076">
    <property type="entry name" value="DNAJ_2"/>
    <property type="match status" value="1"/>
</dbReference>
<dbReference type="SMART" id="SM00271">
    <property type="entry name" value="DnaJ"/>
    <property type="match status" value="1"/>
</dbReference>
<protein>
    <recommendedName>
        <fullName evidence="4">Co-chaperone protein HscB homolog</fullName>
    </recommendedName>
</protein>
<dbReference type="Gene3D" id="1.20.1280.20">
    <property type="entry name" value="HscB, C-terminal domain"/>
    <property type="match status" value="1"/>
</dbReference>
<comment type="function">
    <text evidence="3 4">Co-chaperone involved in the maturation of iron-sulfur cluster-containing proteins. Seems to help targeting proteins to be folded toward HscA.</text>
</comment>
<name>A0A840G5G1_RHOTE</name>
<dbReference type="PANTHER" id="PTHR14021">
    <property type="entry name" value="IRON-SULFUR CLUSTER CO-CHAPERONE PROTEIN HSCB"/>
    <property type="match status" value="1"/>
</dbReference>
<evidence type="ECO:0000256" key="1">
    <source>
        <dbReference type="ARBA" id="ARBA00010476"/>
    </source>
</evidence>
<evidence type="ECO:0000259" key="5">
    <source>
        <dbReference type="PROSITE" id="PS50076"/>
    </source>
</evidence>
<evidence type="ECO:0000313" key="7">
    <source>
        <dbReference type="Proteomes" id="UP000587070"/>
    </source>
</evidence>
<dbReference type="GO" id="GO:0051087">
    <property type="term" value="F:protein-folding chaperone binding"/>
    <property type="evidence" value="ECO:0007669"/>
    <property type="project" value="InterPro"/>
</dbReference>
<evidence type="ECO:0000256" key="4">
    <source>
        <dbReference type="HAMAP-Rule" id="MF_00682"/>
    </source>
</evidence>
<dbReference type="PANTHER" id="PTHR14021:SF15">
    <property type="entry name" value="IRON-SULFUR CLUSTER CO-CHAPERONE PROTEIN HSCB"/>
    <property type="match status" value="1"/>
</dbReference>
<dbReference type="CDD" id="cd06257">
    <property type="entry name" value="DnaJ"/>
    <property type="match status" value="1"/>
</dbReference>
<comment type="subunit">
    <text evidence="4">Interacts with HscA and stimulates its ATPase activity.</text>
</comment>
<evidence type="ECO:0000256" key="3">
    <source>
        <dbReference type="ARBA" id="ARBA00025596"/>
    </source>
</evidence>
<reference evidence="6 7" key="1">
    <citation type="submission" date="2020-08" db="EMBL/GenBank/DDBJ databases">
        <title>Genome sequencing of Purple Non-Sulfur Bacteria from various extreme environments.</title>
        <authorList>
            <person name="Mayer M."/>
        </authorList>
    </citation>
    <scope>NUCLEOTIDE SEQUENCE [LARGE SCALE GENOMIC DNA]</scope>
    <source>
        <strain evidence="6 7">2761</strain>
    </source>
</reference>
<organism evidence="6 7">
    <name type="scientific">Rhodocyclus tenuis</name>
    <name type="common">Rhodospirillum tenue</name>
    <dbReference type="NCBI Taxonomy" id="1066"/>
    <lineage>
        <taxon>Bacteria</taxon>
        <taxon>Pseudomonadati</taxon>
        <taxon>Pseudomonadota</taxon>
        <taxon>Betaproteobacteria</taxon>
        <taxon>Rhodocyclales</taxon>
        <taxon>Rhodocyclaceae</taxon>
        <taxon>Rhodocyclus</taxon>
    </lineage>
</organism>
<dbReference type="AlphaFoldDB" id="A0A840G5G1"/>
<sequence>MAAGSASQSGAAAAGSSASAGFGSERFALDHFALFDLPQDFRVDSNALDARYRALQVEMHPDRFATAADAERRRALQWATHINEAYQTLKKPLSRARYLLGLLGGECDFARDTSLPMDFLVAQMELRETVADAASAGRSEELDSLRDDLVRQRRAHYEELAGILALAANEQAQRTSALARAADALRRLMFEEKLMADIDDALAALDELN</sequence>
<dbReference type="GO" id="GO:0001671">
    <property type="term" value="F:ATPase activator activity"/>
    <property type="evidence" value="ECO:0007669"/>
    <property type="project" value="InterPro"/>
</dbReference>
<dbReference type="Proteomes" id="UP000587070">
    <property type="component" value="Unassembled WGS sequence"/>
</dbReference>
<dbReference type="InterPro" id="IPR036869">
    <property type="entry name" value="J_dom_sf"/>
</dbReference>
<dbReference type="SUPFAM" id="SSF46565">
    <property type="entry name" value="Chaperone J-domain"/>
    <property type="match status" value="1"/>
</dbReference>
<dbReference type="InterPro" id="IPR004640">
    <property type="entry name" value="HscB"/>
</dbReference>
<evidence type="ECO:0000313" key="6">
    <source>
        <dbReference type="EMBL" id="MBB4247135.1"/>
    </source>
</evidence>
<feature type="domain" description="J" evidence="5">
    <location>
        <begin position="30"/>
        <end position="104"/>
    </location>
</feature>
<dbReference type="GO" id="GO:1990230">
    <property type="term" value="C:iron-sulfur cluster transfer complex"/>
    <property type="evidence" value="ECO:0007669"/>
    <property type="project" value="TreeGrafter"/>
</dbReference>
<dbReference type="SUPFAM" id="SSF47144">
    <property type="entry name" value="HSC20 (HSCB), C-terminal oligomerisation domain"/>
    <property type="match status" value="1"/>
</dbReference>
<dbReference type="HAMAP" id="MF_00682">
    <property type="entry name" value="HscB"/>
    <property type="match status" value="1"/>
</dbReference>
<dbReference type="GO" id="GO:0044571">
    <property type="term" value="P:[2Fe-2S] cluster assembly"/>
    <property type="evidence" value="ECO:0007669"/>
    <property type="project" value="InterPro"/>
</dbReference>
<dbReference type="EMBL" id="JACIGE010000004">
    <property type="protein sequence ID" value="MBB4247135.1"/>
    <property type="molecule type" value="Genomic_DNA"/>
</dbReference>
<dbReference type="Gene3D" id="1.10.287.110">
    <property type="entry name" value="DnaJ domain"/>
    <property type="match status" value="1"/>
</dbReference>
<dbReference type="InterPro" id="IPR036386">
    <property type="entry name" value="HscB_C_sf"/>
</dbReference>
<dbReference type="InterPro" id="IPR009073">
    <property type="entry name" value="HscB_oligo_C"/>
</dbReference>
<dbReference type="Pfam" id="PF07743">
    <property type="entry name" value="HSCB_C"/>
    <property type="match status" value="1"/>
</dbReference>
<comment type="similarity">
    <text evidence="1 4">Belongs to the HscB family.</text>
</comment>
<evidence type="ECO:0000256" key="2">
    <source>
        <dbReference type="ARBA" id="ARBA00023186"/>
    </source>
</evidence>
<dbReference type="OrthoDB" id="287587at2"/>
<dbReference type="InterPro" id="IPR001623">
    <property type="entry name" value="DnaJ_domain"/>
</dbReference>
<accession>A0A840G5G1</accession>
<keyword evidence="7" id="KW-1185">Reference proteome</keyword>
<dbReference type="GO" id="GO:0051259">
    <property type="term" value="P:protein complex oligomerization"/>
    <property type="evidence" value="ECO:0007669"/>
    <property type="project" value="InterPro"/>
</dbReference>
<proteinExistence type="inferred from homology"/>
<dbReference type="RefSeq" id="WP_153115638.1">
    <property type="nucleotide sequence ID" value="NZ_JACIGE010000004.1"/>
</dbReference>
<dbReference type="NCBIfam" id="TIGR00714">
    <property type="entry name" value="hscB"/>
    <property type="match status" value="1"/>
</dbReference>
<gene>
    <name evidence="4" type="primary">hscB</name>
    <name evidence="6" type="ORF">GGD90_001501</name>
</gene>
<keyword evidence="2 4" id="KW-0143">Chaperone</keyword>